<dbReference type="OrthoDB" id="5317164at2"/>
<feature type="domain" description="Major facilitator superfamily (MFS) profile" evidence="5">
    <location>
        <begin position="43"/>
        <end position="421"/>
    </location>
</feature>
<dbReference type="EMBL" id="JFKB01000001">
    <property type="protein sequence ID" value="OSQ50026.1"/>
    <property type="molecule type" value="Genomic_DNA"/>
</dbReference>
<dbReference type="GO" id="GO:0022857">
    <property type="term" value="F:transmembrane transporter activity"/>
    <property type="evidence" value="ECO:0007669"/>
    <property type="project" value="InterPro"/>
</dbReference>
<evidence type="ECO:0000256" key="1">
    <source>
        <dbReference type="ARBA" id="ARBA00022692"/>
    </source>
</evidence>
<feature type="transmembrane region" description="Helical" evidence="4">
    <location>
        <begin position="307"/>
        <end position="326"/>
    </location>
</feature>
<accession>A0A1Y2LG08</accession>
<dbReference type="RefSeq" id="WP_085614799.1">
    <property type="nucleotide sequence ID" value="NZ_JFKB01000001.1"/>
</dbReference>
<dbReference type="InterPro" id="IPR036259">
    <property type="entry name" value="MFS_trans_sf"/>
</dbReference>
<dbReference type="Gene3D" id="1.20.1250.20">
    <property type="entry name" value="MFS general substrate transporter like domains"/>
    <property type="match status" value="1"/>
</dbReference>
<feature type="transmembrane region" description="Helical" evidence="4">
    <location>
        <begin position="131"/>
        <end position="152"/>
    </location>
</feature>
<dbReference type="InterPro" id="IPR052524">
    <property type="entry name" value="MFS_Cyanate_Porter"/>
</dbReference>
<dbReference type="PROSITE" id="PS50850">
    <property type="entry name" value="MFS"/>
    <property type="match status" value="1"/>
</dbReference>
<feature type="transmembrane region" description="Helical" evidence="4">
    <location>
        <begin position="332"/>
        <end position="354"/>
    </location>
</feature>
<dbReference type="PANTHER" id="PTHR23523">
    <property type="match status" value="1"/>
</dbReference>
<feature type="transmembrane region" description="Helical" evidence="4">
    <location>
        <begin position="164"/>
        <end position="189"/>
    </location>
</feature>
<dbReference type="PANTHER" id="PTHR23523:SF2">
    <property type="entry name" value="2-NITROIMIDAZOLE TRANSPORTER"/>
    <property type="match status" value="1"/>
</dbReference>
<feature type="transmembrane region" description="Helical" evidence="4">
    <location>
        <begin position="201"/>
        <end position="221"/>
    </location>
</feature>
<evidence type="ECO:0000259" key="5">
    <source>
        <dbReference type="PROSITE" id="PS50850"/>
    </source>
</evidence>
<keyword evidence="3 4" id="KW-0472">Membrane</keyword>
<dbReference type="InterPro" id="IPR011701">
    <property type="entry name" value="MFS"/>
</dbReference>
<evidence type="ECO:0000256" key="4">
    <source>
        <dbReference type="SAM" id="Phobius"/>
    </source>
</evidence>
<feature type="transmembrane region" description="Helical" evidence="4">
    <location>
        <begin position="79"/>
        <end position="99"/>
    </location>
</feature>
<dbReference type="STRING" id="1293890.TALK_00505"/>
<evidence type="ECO:0000313" key="7">
    <source>
        <dbReference type="Proteomes" id="UP000193396"/>
    </source>
</evidence>
<comment type="caution">
    <text evidence="6">The sequence shown here is derived from an EMBL/GenBank/DDBJ whole genome shotgun (WGS) entry which is preliminary data.</text>
</comment>
<proteinExistence type="predicted"/>
<feature type="transmembrane region" description="Helical" evidence="4">
    <location>
        <begin position="43"/>
        <end position="67"/>
    </location>
</feature>
<keyword evidence="2 4" id="KW-1133">Transmembrane helix</keyword>
<feature type="transmembrane region" description="Helical" evidence="4">
    <location>
        <begin position="242"/>
        <end position="268"/>
    </location>
</feature>
<evidence type="ECO:0000256" key="2">
    <source>
        <dbReference type="ARBA" id="ARBA00022989"/>
    </source>
</evidence>
<dbReference type="InterPro" id="IPR020846">
    <property type="entry name" value="MFS_dom"/>
</dbReference>
<dbReference type="AlphaFoldDB" id="A0A1Y2LG08"/>
<evidence type="ECO:0000256" key="3">
    <source>
        <dbReference type="ARBA" id="ARBA00023136"/>
    </source>
</evidence>
<reference evidence="6 7" key="1">
    <citation type="submission" date="2014-03" db="EMBL/GenBank/DDBJ databases">
        <title>The draft genome sequence of Thalassospira alkalitolerans JCM 18968.</title>
        <authorList>
            <person name="Lai Q."/>
            <person name="Shao Z."/>
        </authorList>
    </citation>
    <scope>NUCLEOTIDE SEQUENCE [LARGE SCALE GENOMIC DNA]</scope>
    <source>
        <strain evidence="6 7">JCM 18968</strain>
    </source>
</reference>
<dbReference type="Pfam" id="PF07690">
    <property type="entry name" value="MFS_1"/>
    <property type="match status" value="1"/>
</dbReference>
<dbReference type="CDD" id="cd17339">
    <property type="entry name" value="MFS_NIMT_CynX_like"/>
    <property type="match status" value="1"/>
</dbReference>
<gene>
    <name evidence="6" type="ORF">TALK_00505</name>
</gene>
<keyword evidence="1 4" id="KW-0812">Transmembrane</keyword>
<keyword evidence="7" id="KW-1185">Reference proteome</keyword>
<evidence type="ECO:0000313" key="6">
    <source>
        <dbReference type="EMBL" id="OSQ50026.1"/>
    </source>
</evidence>
<dbReference type="SUPFAM" id="SSF103473">
    <property type="entry name" value="MFS general substrate transporter"/>
    <property type="match status" value="1"/>
</dbReference>
<organism evidence="6 7">
    <name type="scientific">Thalassospira alkalitolerans</name>
    <dbReference type="NCBI Taxonomy" id="1293890"/>
    <lineage>
        <taxon>Bacteria</taxon>
        <taxon>Pseudomonadati</taxon>
        <taxon>Pseudomonadota</taxon>
        <taxon>Alphaproteobacteria</taxon>
        <taxon>Rhodospirillales</taxon>
        <taxon>Thalassospiraceae</taxon>
        <taxon>Thalassospira</taxon>
    </lineage>
</organism>
<protein>
    <submittedName>
        <fullName evidence="6">Cyanate transporter</fullName>
    </submittedName>
</protein>
<feature type="transmembrane region" description="Helical" evidence="4">
    <location>
        <begin position="366"/>
        <end position="389"/>
    </location>
</feature>
<dbReference type="Proteomes" id="UP000193396">
    <property type="component" value="Unassembled WGS sequence"/>
</dbReference>
<name>A0A1Y2LG08_9PROT</name>
<feature type="transmembrane region" description="Helical" evidence="4">
    <location>
        <begin position="106"/>
        <end position="125"/>
    </location>
</feature>
<sequence length="425" mass="45167">MTRHQDGEKPSVAAQTVTPVQKNQNAISADGASRAFRRLGPHIGFLLALLLLAANMRGSIVAMGPLAEIIGHDLVLSGTQLGLLTTIPVLSFGVLSVFAPRLGQRFGLEATLLTMLLFIAIGQGLRATGSYGIMIVGTIILGSAIAVLNVLTPSLVRRSFPTHVALITALYTFTMSTGATVAAFVAIPIRNAADGDWRYSLGIWAVFAAIAFVFWLPMLRYRHKGPVPVAVTPVSLWKNAEAWWLALFFGCQSLMFYTGTAWVAKVFIDRGIAEAEAATLLTIFNVFGIPAAFAAPLIYSKIANKKLAMIILHIPLMVGIPGFVFATTELPYLWVFCMGLGQGAMISIALTLVGIRGADPQTSARLSGMCQSVGYLLAALGPVTFGALHDVLGNWQVALTLLFVIVCIQLIAALRAGSAEKIGAS</sequence>
<feature type="transmembrane region" description="Helical" evidence="4">
    <location>
        <begin position="395"/>
        <end position="414"/>
    </location>
</feature>
<feature type="transmembrane region" description="Helical" evidence="4">
    <location>
        <begin position="280"/>
        <end position="300"/>
    </location>
</feature>